<evidence type="ECO:0000313" key="3">
    <source>
        <dbReference type="Proteomes" id="UP001154282"/>
    </source>
</evidence>
<evidence type="ECO:0000256" key="1">
    <source>
        <dbReference type="SAM" id="Phobius"/>
    </source>
</evidence>
<gene>
    <name evidence="2" type="ORF">LITE_LOCUS44306</name>
</gene>
<dbReference type="AlphaFoldDB" id="A0AAV0QQD5"/>
<feature type="transmembrane region" description="Helical" evidence="1">
    <location>
        <begin position="74"/>
        <end position="90"/>
    </location>
</feature>
<keyword evidence="3" id="KW-1185">Reference proteome</keyword>
<organism evidence="2 3">
    <name type="scientific">Linum tenue</name>
    <dbReference type="NCBI Taxonomy" id="586396"/>
    <lineage>
        <taxon>Eukaryota</taxon>
        <taxon>Viridiplantae</taxon>
        <taxon>Streptophyta</taxon>
        <taxon>Embryophyta</taxon>
        <taxon>Tracheophyta</taxon>
        <taxon>Spermatophyta</taxon>
        <taxon>Magnoliopsida</taxon>
        <taxon>eudicotyledons</taxon>
        <taxon>Gunneridae</taxon>
        <taxon>Pentapetalae</taxon>
        <taxon>rosids</taxon>
        <taxon>fabids</taxon>
        <taxon>Malpighiales</taxon>
        <taxon>Linaceae</taxon>
        <taxon>Linum</taxon>
    </lineage>
</organism>
<dbReference type="Proteomes" id="UP001154282">
    <property type="component" value="Unassembled WGS sequence"/>
</dbReference>
<name>A0AAV0QQD5_9ROSI</name>
<keyword evidence="1" id="KW-0472">Membrane</keyword>
<protein>
    <submittedName>
        <fullName evidence="2">Uncharacterized protein</fullName>
    </submittedName>
</protein>
<comment type="caution">
    <text evidence="2">The sequence shown here is derived from an EMBL/GenBank/DDBJ whole genome shotgun (WGS) entry which is preliminary data.</text>
</comment>
<feature type="transmembrane region" description="Helical" evidence="1">
    <location>
        <begin position="50"/>
        <end position="68"/>
    </location>
</feature>
<sequence length="104" mass="12083">MCWCIKCTMRNLNIDQHTLPVNAILYLELISQLLKMRILLRSLAVNQKTINALFITCFIPCFVQLIGFLCITTLFTFCLFTMAGFCLLYLKEDEIMVPSYCKEL</sequence>
<proteinExistence type="predicted"/>
<dbReference type="EMBL" id="CAMGYJ010000010">
    <property type="protein sequence ID" value="CAI0547271.1"/>
    <property type="molecule type" value="Genomic_DNA"/>
</dbReference>
<keyword evidence="1" id="KW-0812">Transmembrane</keyword>
<reference evidence="2" key="1">
    <citation type="submission" date="2022-08" db="EMBL/GenBank/DDBJ databases">
        <authorList>
            <person name="Gutierrez-Valencia J."/>
        </authorList>
    </citation>
    <scope>NUCLEOTIDE SEQUENCE</scope>
</reference>
<evidence type="ECO:0000313" key="2">
    <source>
        <dbReference type="EMBL" id="CAI0547271.1"/>
    </source>
</evidence>
<keyword evidence="1" id="KW-1133">Transmembrane helix</keyword>
<accession>A0AAV0QQD5</accession>